<dbReference type="HAMAP" id="MF_00376">
    <property type="entry name" value="Dephospho_CoA_kinase"/>
    <property type="match status" value="1"/>
</dbReference>
<evidence type="ECO:0000256" key="4">
    <source>
        <dbReference type="ARBA" id="ARBA00022993"/>
    </source>
</evidence>
<dbReference type="Pfam" id="PF01121">
    <property type="entry name" value="CoaE"/>
    <property type="match status" value="1"/>
</dbReference>
<keyword evidence="4 5" id="KW-0173">Coenzyme A biosynthesis</keyword>
<evidence type="ECO:0000256" key="1">
    <source>
        <dbReference type="ARBA" id="ARBA00009018"/>
    </source>
</evidence>
<dbReference type="GO" id="GO:0004140">
    <property type="term" value="F:dephospho-CoA kinase activity"/>
    <property type="evidence" value="ECO:0007669"/>
    <property type="project" value="UniProtKB-UniRule"/>
</dbReference>
<dbReference type="PANTHER" id="PTHR10695:SF46">
    <property type="entry name" value="BIFUNCTIONAL COENZYME A SYNTHASE-RELATED"/>
    <property type="match status" value="1"/>
</dbReference>
<comment type="pathway">
    <text evidence="5">Cofactor biosynthesis; coenzyme A biosynthesis; CoA from (R)-pantothenate: step 5/5.</text>
</comment>
<proteinExistence type="inferred from homology"/>
<dbReference type="SUPFAM" id="SSF52540">
    <property type="entry name" value="P-loop containing nucleoside triphosphate hydrolases"/>
    <property type="match status" value="1"/>
</dbReference>
<evidence type="ECO:0000256" key="2">
    <source>
        <dbReference type="ARBA" id="ARBA00022741"/>
    </source>
</evidence>
<dbReference type="RefSeq" id="WP_145283763.1">
    <property type="nucleotide sequence ID" value="NZ_CP036291.1"/>
</dbReference>
<comment type="similarity">
    <text evidence="1 5">Belongs to the CoaE family.</text>
</comment>
<dbReference type="CDD" id="cd02022">
    <property type="entry name" value="DPCK"/>
    <property type="match status" value="1"/>
</dbReference>
<dbReference type="EC" id="2.7.1.24" evidence="5 6"/>
<keyword evidence="3 5" id="KW-0067">ATP-binding</keyword>
<dbReference type="Proteomes" id="UP000317429">
    <property type="component" value="Chromosome"/>
</dbReference>
<dbReference type="NCBIfam" id="TIGR00152">
    <property type="entry name" value="dephospho-CoA kinase"/>
    <property type="match status" value="1"/>
</dbReference>
<dbReference type="GO" id="GO:0005737">
    <property type="term" value="C:cytoplasm"/>
    <property type="evidence" value="ECO:0007669"/>
    <property type="project" value="UniProtKB-SubCell"/>
</dbReference>
<accession>A0A518DAY0</accession>
<dbReference type="GO" id="GO:0015937">
    <property type="term" value="P:coenzyme A biosynthetic process"/>
    <property type="evidence" value="ECO:0007669"/>
    <property type="project" value="UniProtKB-UniRule"/>
</dbReference>
<dbReference type="OrthoDB" id="9812943at2"/>
<comment type="catalytic activity">
    <reaction evidence="5">
        <text>3'-dephospho-CoA + ATP = ADP + CoA + H(+)</text>
        <dbReference type="Rhea" id="RHEA:18245"/>
        <dbReference type="ChEBI" id="CHEBI:15378"/>
        <dbReference type="ChEBI" id="CHEBI:30616"/>
        <dbReference type="ChEBI" id="CHEBI:57287"/>
        <dbReference type="ChEBI" id="CHEBI:57328"/>
        <dbReference type="ChEBI" id="CHEBI:456216"/>
        <dbReference type="EC" id="2.7.1.24"/>
    </reaction>
</comment>
<comment type="function">
    <text evidence="5">Catalyzes the phosphorylation of the 3'-hydroxyl group of dephosphocoenzyme A to form coenzyme A.</text>
</comment>
<keyword evidence="2 5" id="KW-0547">Nucleotide-binding</keyword>
<dbReference type="PROSITE" id="PS51219">
    <property type="entry name" value="DPCK"/>
    <property type="match status" value="1"/>
</dbReference>
<feature type="binding site" evidence="5">
    <location>
        <begin position="12"/>
        <end position="17"/>
    </location>
    <ligand>
        <name>ATP</name>
        <dbReference type="ChEBI" id="CHEBI:30616"/>
    </ligand>
</feature>
<protein>
    <recommendedName>
        <fullName evidence="5 6">Dephospho-CoA kinase</fullName>
        <ecNumber evidence="5 6">2.7.1.24</ecNumber>
    </recommendedName>
    <alternativeName>
        <fullName evidence="5">Dephosphocoenzyme A kinase</fullName>
    </alternativeName>
</protein>
<evidence type="ECO:0000256" key="3">
    <source>
        <dbReference type="ARBA" id="ARBA00022840"/>
    </source>
</evidence>
<sequence>MTFTIGILGGIASGKSTVTQLLAERGAVVLDADAAAHAVLQEPDVAAAMAERWGRGVVDAAGQVDRKAVASKIFSDGPDAEADRAFAESLIHPRVRSRLLSERATLIGRPDSVAVLDVPLLLEVGWHTDCDLLVFVSAPNADRRARAAQRGWTDQELAKREAAQAPISEKRAAAQEVIENSGSIDDLRGRVARLWDERVRPLLEENRDK</sequence>
<dbReference type="Gene3D" id="3.40.50.300">
    <property type="entry name" value="P-loop containing nucleotide triphosphate hydrolases"/>
    <property type="match status" value="1"/>
</dbReference>
<dbReference type="EMBL" id="CP036291">
    <property type="protein sequence ID" value="QDU88639.1"/>
    <property type="molecule type" value="Genomic_DNA"/>
</dbReference>
<evidence type="ECO:0000256" key="6">
    <source>
        <dbReference type="NCBIfam" id="TIGR00152"/>
    </source>
</evidence>
<name>A0A518DAY0_9BACT</name>
<evidence type="ECO:0000256" key="5">
    <source>
        <dbReference type="HAMAP-Rule" id="MF_00376"/>
    </source>
</evidence>
<dbReference type="GO" id="GO:0005524">
    <property type="term" value="F:ATP binding"/>
    <property type="evidence" value="ECO:0007669"/>
    <property type="project" value="UniProtKB-UniRule"/>
</dbReference>
<dbReference type="InterPro" id="IPR027417">
    <property type="entry name" value="P-loop_NTPase"/>
</dbReference>
<gene>
    <name evidence="5 7" type="primary">coaE</name>
    <name evidence="7" type="ORF">Pla175_20190</name>
</gene>
<keyword evidence="5" id="KW-0963">Cytoplasm</keyword>
<comment type="subcellular location">
    <subcellularLocation>
        <location evidence="5">Cytoplasm</location>
    </subcellularLocation>
</comment>
<reference evidence="7 8" key="1">
    <citation type="submission" date="2019-02" db="EMBL/GenBank/DDBJ databases">
        <title>Deep-cultivation of Planctomycetes and their phenomic and genomic characterization uncovers novel biology.</title>
        <authorList>
            <person name="Wiegand S."/>
            <person name="Jogler M."/>
            <person name="Boedeker C."/>
            <person name="Pinto D."/>
            <person name="Vollmers J."/>
            <person name="Rivas-Marin E."/>
            <person name="Kohn T."/>
            <person name="Peeters S.H."/>
            <person name="Heuer A."/>
            <person name="Rast P."/>
            <person name="Oberbeckmann S."/>
            <person name="Bunk B."/>
            <person name="Jeske O."/>
            <person name="Meyerdierks A."/>
            <person name="Storesund J.E."/>
            <person name="Kallscheuer N."/>
            <person name="Luecker S."/>
            <person name="Lage O.M."/>
            <person name="Pohl T."/>
            <person name="Merkel B.J."/>
            <person name="Hornburger P."/>
            <person name="Mueller R.-W."/>
            <person name="Bruemmer F."/>
            <person name="Labrenz M."/>
            <person name="Spormann A.M."/>
            <person name="Op den Camp H."/>
            <person name="Overmann J."/>
            <person name="Amann R."/>
            <person name="Jetten M.S.M."/>
            <person name="Mascher T."/>
            <person name="Medema M.H."/>
            <person name="Devos D.P."/>
            <person name="Kaster A.-K."/>
            <person name="Ovreas L."/>
            <person name="Rohde M."/>
            <person name="Galperin M.Y."/>
            <person name="Jogler C."/>
        </authorList>
    </citation>
    <scope>NUCLEOTIDE SEQUENCE [LARGE SCALE GENOMIC DNA]</scope>
    <source>
        <strain evidence="7 8">Pla175</strain>
    </source>
</reference>
<evidence type="ECO:0000313" key="7">
    <source>
        <dbReference type="EMBL" id="QDU88639.1"/>
    </source>
</evidence>
<dbReference type="KEGG" id="pnd:Pla175_20190"/>
<organism evidence="7 8">
    <name type="scientific">Pirellulimonas nuda</name>
    <dbReference type="NCBI Taxonomy" id="2528009"/>
    <lineage>
        <taxon>Bacteria</taxon>
        <taxon>Pseudomonadati</taxon>
        <taxon>Planctomycetota</taxon>
        <taxon>Planctomycetia</taxon>
        <taxon>Pirellulales</taxon>
        <taxon>Lacipirellulaceae</taxon>
        <taxon>Pirellulimonas</taxon>
    </lineage>
</organism>
<dbReference type="PANTHER" id="PTHR10695">
    <property type="entry name" value="DEPHOSPHO-COA KINASE-RELATED"/>
    <property type="match status" value="1"/>
</dbReference>
<evidence type="ECO:0000313" key="8">
    <source>
        <dbReference type="Proteomes" id="UP000317429"/>
    </source>
</evidence>
<dbReference type="UniPathway" id="UPA00241">
    <property type="reaction ID" value="UER00356"/>
</dbReference>
<keyword evidence="5 7" id="KW-0808">Transferase</keyword>
<keyword evidence="5 7" id="KW-0418">Kinase</keyword>
<dbReference type="AlphaFoldDB" id="A0A518DAY0"/>
<dbReference type="InterPro" id="IPR001977">
    <property type="entry name" value="Depp_CoAkinase"/>
</dbReference>
<keyword evidence="8" id="KW-1185">Reference proteome</keyword>